<name>A0A1E7RCK3_9GAMM</name>
<evidence type="ECO:0000313" key="4">
    <source>
        <dbReference type="Proteomes" id="UP000185895"/>
    </source>
</evidence>
<dbReference type="GO" id="GO:0003677">
    <property type="term" value="F:DNA binding"/>
    <property type="evidence" value="ECO:0007669"/>
    <property type="project" value="InterPro"/>
</dbReference>
<dbReference type="AlphaFoldDB" id="A0A1E7RCK3"/>
<evidence type="ECO:0000313" key="3">
    <source>
        <dbReference type="EMBL" id="OEY96895.1"/>
    </source>
</evidence>
<gene>
    <name evidence="3" type="ORF">BJI46_11950</name>
</gene>
<comment type="caution">
    <text evidence="3">The sequence shown here is derived from an EMBL/GenBank/DDBJ whole genome shotgun (WGS) entry which is preliminary data.</text>
</comment>
<dbReference type="InterPro" id="IPR016032">
    <property type="entry name" value="Sig_transdc_resp-reg_C-effctor"/>
</dbReference>
<dbReference type="Proteomes" id="UP000185895">
    <property type="component" value="Unassembled WGS sequence"/>
</dbReference>
<dbReference type="InterPro" id="IPR029016">
    <property type="entry name" value="GAF-like_dom_sf"/>
</dbReference>
<reference evidence="3 4" key="1">
    <citation type="submission" date="2016-09" db="EMBL/GenBank/DDBJ databases">
        <authorList>
            <person name="Capua I."/>
            <person name="De Benedictis P."/>
            <person name="Joannis T."/>
            <person name="Lombin L.H."/>
            <person name="Cattoli G."/>
        </authorList>
    </citation>
    <scope>NUCLEOTIDE SEQUENCE [LARGE SCALE GENOMIC DNA]</scope>
    <source>
        <strain evidence="3 4">ANC 4671</strain>
    </source>
</reference>
<dbReference type="InterPro" id="IPR036388">
    <property type="entry name" value="WH-like_DNA-bd_sf"/>
</dbReference>
<dbReference type="Gene3D" id="3.30.450.40">
    <property type="match status" value="1"/>
</dbReference>
<protein>
    <submittedName>
        <fullName evidence="3">Transcriptional regulator</fullName>
    </submittedName>
</protein>
<proteinExistence type="predicted"/>
<keyword evidence="1" id="KW-0805">Transcription regulation</keyword>
<dbReference type="STRING" id="1262585.BJI46_11950"/>
<keyword evidence="2" id="KW-0804">Transcription</keyword>
<dbReference type="RefSeq" id="WP_070069689.1">
    <property type="nucleotide sequence ID" value="NZ_MKKK01000018.1"/>
</dbReference>
<dbReference type="EMBL" id="MKKK01000018">
    <property type="protein sequence ID" value="OEY96895.1"/>
    <property type="molecule type" value="Genomic_DNA"/>
</dbReference>
<keyword evidence="4" id="KW-1185">Reference proteome</keyword>
<dbReference type="GO" id="GO:0006355">
    <property type="term" value="P:regulation of DNA-templated transcription"/>
    <property type="evidence" value="ECO:0007669"/>
    <property type="project" value="InterPro"/>
</dbReference>
<organism evidence="3 4">
    <name type="scientific">Acinetobacter qingfengensis</name>
    <dbReference type="NCBI Taxonomy" id="1262585"/>
    <lineage>
        <taxon>Bacteria</taxon>
        <taxon>Pseudomonadati</taxon>
        <taxon>Pseudomonadota</taxon>
        <taxon>Gammaproteobacteria</taxon>
        <taxon>Moraxellales</taxon>
        <taxon>Moraxellaceae</taxon>
        <taxon>Acinetobacter</taxon>
    </lineage>
</organism>
<evidence type="ECO:0000256" key="1">
    <source>
        <dbReference type="ARBA" id="ARBA00023015"/>
    </source>
</evidence>
<dbReference type="SUPFAM" id="SSF46894">
    <property type="entry name" value="C-terminal effector domain of the bipartite response regulators"/>
    <property type="match status" value="1"/>
</dbReference>
<accession>A0A1E7RCK3</accession>
<evidence type="ECO:0000256" key="2">
    <source>
        <dbReference type="ARBA" id="ARBA00023163"/>
    </source>
</evidence>
<sequence length="389" mass="44134">MNMDLKLQRQEIDKVKSLPNTQYFDQKRLGQSIISSWQRSKDAQIPDDRSAAPLAKVSIYDSSLDQAMQHCADDLTQIANTSSMVIAVADSTSMIRWMRSSPQMRSAAEKVHFVQGGQWREDMVGTNALALSLRTRQSSCVFSNEHYMDSIHDWVCYAAPIIDPFTKQVIGVVDLSTKWNEHNSLGVLAVERCASIIQNALSIVQQPQLTLKCFGTSQVFYHGRLISLTPRQVEIITILTLCKQGMTLDQLHQALYGERKVSLGTLKAEMSQLRELLGGMLGSRPYRLLLDVQADFLNIEQALDADCVQSALQYYTGVFLAKTDSPFLMAWRDCIESRLSEAIFKIKETDILLKHIAYFPDAMDAVERLIELIPAQHPIHQLFWRYQQQ</sequence>
<dbReference type="Gene3D" id="1.10.10.10">
    <property type="entry name" value="Winged helix-like DNA-binding domain superfamily/Winged helix DNA-binding domain"/>
    <property type="match status" value="1"/>
</dbReference>
<dbReference type="OrthoDB" id="3928741at2"/>